<dbReference type="GO" id="GO:0019748">
    <property type="term" value="P:secondary metabolic process"/>
    <property type="evidence" value="ECO:0007669"/>
    <property type="project" value="TreeGrafter"/>
</dbReference>
<dbReference type="PANTHER" id="PTHR21240:SF28">
    <property type="entry name" value="ISO-OROTATE DECARBOXYLASE (EUROFUNG)"/>
    <property type="match status" value="1"/>
</dbReference>
<dbReference type="Gene3D" id="3.20.20.140">
    <property type="entry name" value="Metal-dependent hydrolases"/>
    <property type="match status" value="1"/>
</dbReference>
<name>A0A1H7V0F1_9BACT</name>
<keyword evidence="4" id="KW-1185">Reference proteome</keyword>
<accession>A0A1H7V0F1</accession>
<dbReference type="SUPFAM" id="SSF51556">
    <property type="entry name" value="Metallo-dependent hydrolases"/>
    <property type="match status" value="1"/>
</dbReference>
<reference evidence="3 4" key="1">
    <citation type="submission" date="2016-10" db="EMBL/GenBank/DDBJ databases">
        <authorList>
            <person name="de Groot N.N."/>
        </authorList>
    </citation>
    <scope>NUCLEOTIDE SEQUENCE [LARGE SCALE GENOMIC DNA]</scope>
    <source>
        <strain evidence="3 4">DSM 8423</strain>
    </source>
</reference>
<dbReference type="GO" id="GO:0005737">
    <property type="term" value="C:cytoplasm"/>
    <property type="evidence" value="ECO:0007669"/>
    <property type="project" value="TreeGrafter"/>
</dbReference>
<dbReference type="InterPro" id="IPR032465">
    <property type="entry name" value="ACMSD"/>
</dbReference>
<evidence type="ECO:0000313" key="4">
    <source>
        <dbReference type="Proteomes" id="UP000198744"/>
    </source>
</evidence>
<dbReference type="InterPro" id="IPR006680">
    <property type="entry name" value="Amidohydro-rel"/>
</dbReference>
<dbReference type="STRING" id="43775.SAMN04489760_102215"/>
<organism evidence="3 4">
    <name type="scientific">Syntrophus gentianae</name>
    <dbReference type="NCBI Taxonomy" id="43775"/>
    <lineage>
        <taxon>Bacteria</taxon>
        <taxon>Pseudomonadati</taxon>
        <taxon>Thermodesulfobacteriota</taxon>
        <taxon>Syntrophia</taxon>
        <taxon>Syntrophales</taxon>
        <taxon>Syntrophaceae</taxon>
        <taxon>Syntrophus</taxon>
    </lineage>
</organism>
<gene>
    <name evidence="3" type="ORF">SAMN04489760_102215</name>
</gene>
<dbReference type="PANTHER" id="PTHR21240">
    <property type="entry name" value="2-AMINO-3-CARBOXYLMUCONATE-6-SEMIALDEHYDE DECARBOXYLASE"/>
    <property type="match status" value="1"/>
</dbReference>
<proteinExistence type="predicted"/>
<dbReference type="GO" id="GO:0016831">
    <property type="term" value="F:carboxy-lyase activity"/>
    <property type="evidence" value="ECO:0007669"/>
    <property type="project" value="InterPro"/>
</dbReference>
<sequence>MAQRTVDAHNHYYPKVYLDYLCSKGSTAPMYAQHDGGTHYRVWQNGVCTAHIDRPGHYDLEARIKDLDAAGLDTQVLTVTIPGPEVLQAEDGVYWAKKCNDELKEAMDKYPGRFFFMATLPYQAVDAACEELERCYKMGCRGIQMFSNFNGEPVYLEKFHPIYEIANKYELPFLVHPAYPLTADVMTKMKIPFQLWGYTLDTSMAVMSLIFQGVFEKYPKLTLVHGHLGGTVPYFVRRIQDSYKGYAKEWGIELKESPDITYKTRVYPDTTSFYLPAMKCCLEWVGPGQMGIGTDYAHRVGDPEGAIKAVKDLGSQAGLNQDEIDMILGKNFEKIFKLPPLK</sequence>
<dbReference type="InterPro" id="IPR032466">
    <property type="entry name" value="Metal_Hydrolase"/>
</dbReference>
<evidence type="ECO:0000313" key="3">
    <source>
        <dbReference type="EMBL" id="SEM02355.1"/>
    </source>
</evidence>
<dbReference type="AlphaFoldDB" id="A0A1H7V0F1"/>
<feature type="domain" description="Amidohydrolase-related" evidence="2">
    <location>
        <begin position="6"/>
        <end position="338"/>
    </location>
</feature>
<dbReference type="GO" id="GO:0016787">
    <property type="term" value="F:hydrolase activity"/>
    <property type="evidence" value="ECO:0007669"/>
    <property type="project" value="InterPro"/>
</dbReference>
<dbReference type="OrthoDB" id="1407586at2"/>
<dbReference type="EMBL" id="FOBS01000002">
    <property type="protein sequence ID" value="SEM02355.1"/>
    <property type="molecule type" value="Genomic_DNA"/>
</dbReference>
<dbReference type="Proteomes" id="UP000198744">
    <property type="component" value="Unassembled WGS sequence"/>
</dbReference>
<keyword evidence="1" id="KW-0456">Lyase</keyword>
<protein>
    <submittedName>
        <fullName evidence="3">Aminocarboxymuconate-semialdehyde decarboxylase</fullName>
    </submittedName>
</protein>
<dbReference type="Pfam" id="PF04909">
    <property type="entry name" value="Amidohydro_2"/>
    <property type="match status" value="1"/>
</dbReference>
<dbReference type="RefSeq" id="WP_093882132.1">
    <property type="nucleotide sequence ID" value="NZ_FOBS01000002.1"/>
</dbReference>
<evidence type="ECO:0000259" key="2">
    <source>
        <dbReference type="Pfam" id="PF04909"/>
    </source>
</evidence>
<evidence type="ECO:0000256" key="1">
    <source>
        <dbReference type="ARBA" id="ARBA00023239"/>
    </source>
</evidence>